<evidence type="ECO:0000313" key="4">
    <source>
        <dbReference type="Proteomes" id="UP001417504"/>
    </source>
</evidence>
<proteinExistence type="predicted"/>
<name>A0AAP0K422_9MAGN</name>
<feature type="chain" id="PRO_5042965863" description="Bulb-type lectin domain-containing protein" evidence="1">
    <location>
        <begin position="26"/>
        <end position="233"/>
    </location>
</feature>
<dbReference type="SMART" id="SM00108">
    <property type="entry name" value="B_lectin"/>
    <property type="match status" value="1"/>
</dbReference>
<evidence type="ECO:0000259" key="2">
    <source>
        <dbReference type="PROSITE" id="PS50927"/>
    </source>
</evidence>
<dbReference type="EMBL" id="JBBNAE010000002">
    <property type="protein sequence ID" value="KAK9144317.1"/>
    <property type="molecule type" value="Genomic_DNA"/>
</dbReference>
<protein>
    <recommendedName>
        <fullName evidence="2">Bulb-type lectin domain-containing protein</fullName>
    </recommendedName>
</protein>
<dbReference type="InterPro" id="IPR001480">
    <property type="entry name" value="Bulb-type_lectin_dom"/>
</dbReference>
<dbReference type="Gene3D" id="2.90.10.10">
    <property type="entry name" value="Bulb-type lectin domain"/>
    <property type="match status" value="1"/>
</dbReference>
<dbReference type="InterPro" id="IPR036426">
    <property type="entry name" value="Bulb-type_lectin_dom_sf"/>
</dbReference>
<accession>A0AAP0K422</accession>
<dbReference type="PROSITE" id="PS50927">
    <property type="entry name" value="BULB_LECTIN"/>
    <property type="match status" value="1"/>
</dbReference>
<feature type="domain" description="Bulb-type lectin" evidence="2">
    <location>
        <begin position="26"/>
        <end position="136"/>
    </location>
</feature>
<gene>
    <name evidence="3" type="ORF">Sjap_004220</name>
</gene>
<reference evidence="3 4" key="1">
    <citation type="submission" date="2024-01" db="EMBL/GenBank/DDBJ databases">
        <title>Genome assemblies of Stephania.</title>
        <authorList>
            <person name="Yang L."/>
        </authorList>
    </citation>
    <scope>NUCLEOTIDE SEQUENCE [LARGE SCALE GENOMIC DNA]</scope>
    <source>
        <strain evidence="3">QJT</strain>
        <tissue evidence="3">Leaf</tissue>
    </source>
</reference>
<dbReference type="AlphaFoldDB" id="A0AAP0K422"/>
<organism evidence="3 4">
    <name type="scientific">Stephania japonica</name>
    <dbReference type="NCBI Taxonomy" id="461633"/>
    <lineage>
        <taxon>Eukaryota</taxon>
        <taxon>Viridiplantae</taxon>
        <taxon>Streptophyta</taxon>
        <taxon>Embryophyta</taxon>
        <taxon>Tracheophyta</taxon>
        <taxon>Spermatophyta</taxon>
        <taxon>Magnoliopsida</taxon>
        <taxon>Ranunculales</taxon>
        <taxon>Menispermaceae</taxon>
        <taxon>Menispermoideae</taxon>
        <taxon>Cissampelideae</taxon>
        <taxon>Stephania</taxon>
    </lineage>
</organism>
<comment type="caution">
    <text evidence="3">The sequence shown here is derived from an EMBL/GenBank/DDBJ whole genome shotgun (WGS) entry which is preliminary data.</text>
</comment>
<evidence type="ECO:0000256" key="1">
    <source>
        <dbReference type="SAM" id="SignalP"/>
    </source>
</evidence>
<dbReference type="SUPFAM" id="SSF51110">
    <property type="entry name" value="alpha-D-mannose-specific plant lectins"/>
    <property type="match status" value="1"/>
</dbReference>
<feature type="signal peptide" evidence="1">
    <location>
        <begin position="1"/>
        <end position="25"/>
    </location>
</feature>
<dbReference type="CDD" id="cd00028">
    <property type="entry name" value="B_lectin"/>
    <property type="match status" value="1"/>
</dbReference>
<sequence length="233" mass="25900">MAPSIKVTLGLALLFIFLFVDGTLAKNTIYNGESLNTEEYLENEPYKFVMQGDCNLVLYKDYGKTAIWSTHTEGKGKNCQAALLNNGKLVVVGDSGTVLWNSGKTDYPNIFRLVLQSDGNVVIYGASLWHTNTAQSPRKEIDLMSVTELEGREGKRIRERVIGDWEIESLSRGSDVKAETGSGVRAGLGRVVPNSRIVKFEAVTNVVIYGYALWDTNIAQRKEIDLMRVTELE</sequence>
<keyword evidence="1" id="KW-0732">Signal</keyword>
<evidence type="ECO:0000313" key="3">
    <source>
        <dbReference type="EMBL" id="KAK9144317.1"/>
    </source>
</evidence>
<keyword evidence="4" id="KW-1185">Reference proteome</keyword>
<dbReference type="Proteomes" id="UP001417504">
    <property type="component" value="Unassembled WGS sequence"/>
</dbReference>